<sequence>MEEYNLGVYYILKIINGKWKPSIICFLGAGENRYGELLRHVNTVAPTKVSKKVLTQQLKQLMADHIIQRKNFAGASPHVEYSLTNEGEKLRRMIIRLSKFGEQMAQQLTTPENPIKILYLYNSEEGKLPLRNPDIDDEE</sequence>
<evidence type="ECO:0000313" key="5">
    <source>
        <dbReference type="EMBL" id="MBB1086207.1"/>
    </source>
</evidence>
<dbReference type="RefSeq" id="WP_182581091.1">
    <property type="nucleotide sequence ID" value="NZ_JACIUY010000053.1"/>
</dbReference>
<evidence type="ECO:0000313" key="6">
    <source>
        <dbReference type="Proteomes" id="UP000518255"/>
    </source>
</evidence>
<name>A0A7W3YCQ0_9LACO</name>
<comment type="caution">
    <text evidence="5">The sequence shown here is derived from an EMBL/GenBank/DDBJ whole genome shotgun (WGS) entry which is preliminary data.</text>
</comment>
<dbReference type="InterPro" id="IPR036390">
    <property type="entry name" value="WH_DNA-bd_sf"/>
</dbReference>
<accession>A0A7W3YCQ0</accession>
<evidence type="ECO:0000256" key="1">
    <source>
        <dbReference type="ARBA" id="ARBA00023015"/>
    </source>
</evidence>
<dbReference type="InterPro" id="IPR002577">
    <property type="entry name" value="HTH_HxlR"/>
</dbReference>
<proteinExistence type="predicted"/>
<keyword evidence="3" id="KW-0804">Transcription</keyword>
<dbReference type="Proteomes" id="UP000518255">
    <property type="component" value="Unassembled WGS sequence"/>
</dbReference>
<feature type="domain" description="HTH hxlR-type" evidence="4">
    <location>
        <begin position="6"/>
        <end position="109"/>
    </location>
</feature>
<protein>
    <submittedName>
        <fullName evidence="5">Helix-turn-helix transcriptional regulator</fullName>
    </submittedName>
</protein>
<keyword evidence="2" id="KW-0238">DNA-binding</keyword>
<dbReference type="Gene3D" id="1.10.10.10">
    <property type="entry name" value="Winged helix-like DNA-binding domain superfamily/Winged helix DNA-binding domain"/>
    <property type="match status" value="1"/>
</dbReference>
<evidence type="ECO:0000256" key="2">
    <source>
        <dbReference type="ARBA" id="ARBA00023125"/>
    </source>
</evidence>
<dbReference type="GO" id="GO:0003677">
    <property type="term" value="F:DNA binding"/>
    <property type="evidence" value="ECO:0007669"/>
    <property type="project" value="UniProtKB-KW"/>
</dbReference>
<dbReference type="PROSITE" id="PS51118">
    <property type="entry name" value="HTH_HXLR"/>
    <property type="match status" value="1"/>
</dbReference>
<dbReference type="PANTHER" id="PTHR33204:SF29">
    <property type="entry name" value="TRANSCRIPTIONAL REGULATOR"/>
    <property type="match status" value="1"/>
</dbReference>
<keyword evidence="1" id="KW-0805">Transcription regulation</keyword>
<dbReference type="Pfam" id="PF01638">
    <property type="entry name" value="HxlR"/>
    <property type="match status" value="1"/>
</dbReference>
<evidence type="ECO:0000256" key="3">
    <source>
        <dbReference type="ARBA" id="ARBA00023163"/>
    </source>
</evidence>
<evidence type="ECO:0000259" key="4">
    <source>
        <dbReference type="PROSITE" id="PS51118"/>
    </source>
</evidence>
<dbReference type="InterPro" id="IPR036388">
    <property type="entry name" value="WH-like_DNA-bd_sf"/>
</dbReference>
<dbReference type="PANTHER" id="PTHR33204">
    <property type="entry name" value="TRANSCRIPTIONAL REGULATOR, MARR FAMILY"/>
    <property type="match status" value="1"/>
</dbReference>
<dbReference type="AlphaFoldDB" id="A0A7W3YCQ0"/>
<dbReference type="SUPFAM" id="SSF46785">
    <property type="entry name" value="Winged helix' DNA-binding domain"/>
    <property type="match status" value="1"/>
</dbReference>
<gene>
    <name evidence="5" type="ORF">H5R63_05340</name>
</gene>
<organism evidence="5 6">
    <name type="scientific">Limosilactobacillus fastidiosus</name>
    <dbReference type="NCBI Taxonomy" id="2759855"/>
    <lineage>
        <taxon>Bacteria</taxon>
        <taxon>Bacillati</taxon>
        <taxon>Bacillota</taxon>
        <taxon>Bacilli</taxon>
        <taxon>Lactobacillales</taxon>
        <taxon>Lactobacillaceae</taxon>
        <taxon>Limosilactobacillus</taxon>
    </lineage>
</organism>
<dbReference type="EMBL" id="JACIUY010000053">
    <property type="protein sequence ID" value="MBB1086207.1"/>
    <property type="molecule type" value="Genomic_DNA"/>
</dbReference>
<reference evidence="5 6" key="1">
    <citation type="submission" date="2020-07" db="EMBL/GenBank/DDBJ databases">
        <title>Description of Limosilactobacillus balticus sp. nov., Limosilactobacillus agrestis sp. nov., Limosilactobacillus albertensis sp. nov., Limosilactobacillus rudii sp. nov., Limosilactobacillus fastidiosus sp. nov., five novel Limosilactobacillus species isolated from the vertebrate gastrointestinal tract, and proposal of 6 subspecies of Limosilactobacillus reuteri adapted to the gastrointestinal tract of specific vertebrate hosts.</title>
        <authorList>
            <person name="Li F."/>
            <person name="Cheng C."/>
            <person name="Zheng J."/>
            <person name="Quevedo R.M."/>
            <person name="Li J."/>
            <person name="Roos S."/>
            <person name="Gaenzle M.G."/>
            <person name="Walter J."/>
        </authorList>
    </citation>
    <scope>NUCLEOTIDE SEQUENCE [LARGE SCALE GENOMIC DNA]</scope>
    <source>
        <strain evidence="5 6">WF-MA3-C</strain>
    </source>
</reference>